<evidence type="ECO:0000259" key="2">
    <source>
        <dbReference type="Pfam" id="PF12937"/>
    </source>
</evidence>
<reference evidence="3" key="1">
    <citation type="submission" date="2014-09" db="EMBL/GenBank/DDBJ databases">
        <title>Genome sequence of the luminous mushroom Mycena chlorophos for searching fungal bioluminescence genes.</title>
        <authorList>
            <person name="Tanaka Y."/>
            <person name="Kasuga D."/>
            <person name="Oba Y."/>
            <person name="Hase S."/>
            <person name="Sato K."/>
            <person name="Oba Y."/>
            <person name="Sakakibara Y."/>
        </authorList>
    </citation>
    <scope>NUCLEOTIDE SEQUENCE</scope>
</reference>
<feature type="compositionally biased region" description="Basic residues" evidence="1">
    <location>
        <begin position="1"/>
        <end position="10"/>
    </location>
</feature>
<dbReference type="Pfam" id="PF12937">
    <property type="entry name" value="F-box-like"/>
    <property type="match status" value="1"/>
</dbReference>
<dbReference type="SUPFAM" id="SSF52047">
    <property type="entry name" value="RNI-like"/>
    <property type="match status" value="1"/>
</dbReference>
<evidence type="ECO:0000313" key="4">
    <source>
        <dbReference type="Proteomes" id="UP000815677"/>
    </source>
</evidence>
<dbReference type="InterPro" id="IPR036047">
    <property type="entry name" value="F-box-like_dom_sf"/>
</dbReference>
<keyword evidence="4" id="KW-1185">Reference proteome</keyword>
<dbReference type="Proteomes" id="UP000815677">
    <property type="component" value="Unassembled WGS sequence"/>
</dbReference>
<dbReference type="InterPro" id="IPR001810">
    <property type="entry name" value="F-box_dom"/>
</dbReference>
<organism evidence="3 4">
    <name type="scientific">Mycena chlorophos</name>
    <name type="common">Agaric fungus</name>
    <name type="synonym">Agaricus chlorophos</name>
    <dbReference type="NCBI Taxonomy" id="658473"/>
    <lineage>
        <taxon>Eukaryota</taxon>
        <taxon>Fungi</taxon>
        <taxon>Dikarya</taxon>
        <taxon>Basidiomycota</taxon>
        <taxon>Agaricomycotina</taxon>
        <taxon>Agaricomycetes</taxon>
        <taxon>Agaricomycetidae</taxon>
        <taxon>Agaricales</taxon>
        <taxon>Marasmiineae</taxon>
        <taxon>Mycenaceae</taxon>
        <taxon>Mycena</taxon>
    </lineage>
</organism>
<dbReference type="EMBL" id="DF849638">
    <property type="protein sequence ID" value="GAT58336.1"/>
    <property type="molecule type" value="Genomic_DNA"/>
</dbReference>
<evidence type="ECO:0000313" key="3">
    <source>
        <dbReference type="EMBL" id="GAT58336.1"/>
    </source>
</evidence>
<accession>A0ABQ0M4T1</accession>
<gene>
    <name evidence="3" type="ORF">MCHLO_14778</name>
</gene>
<feature type="region of interest" description="Disordered" evidence="1">
    <location>
        <begin position="1"/>
        <end position="26"/>
    </location>
</feature>
<evidence type="ECO:0000256" key="1">
    <source>
        <dbReference type="SAM" id="MobiDB-lite"/>
    </source>
</evidence>
<name>A0ABQ0M4T1_MYCCL</name>
<sequence>MPPKKRRAKPKPAPTRVSPHVSAQNAPVGPLQELPPEICSMVCGFLPQHDLAIAARISRTFRREAQRQLFHTVDLTGERAVWLWRWCIAINWTTFLAPYVRALYVEVPDADRFRLEMAPDADRFLRALRKCTKVIDYRLTKVSGEAPYNCGLDCQWLLSEGRFRLTTLRNAYLTDSELTPVLARQQSDIRILDLPALRLGSDWNSFPVPAGGLPHLVALGLDGTRAPRLLPAGRRLRRMQLYGDFDVDLDHGYLTILGRFSDSMTALSLVHFKLFQLSKSLASLAEFLPNLVHLALNDVSKKDYLAIWARHMFPQSNAASAQPILDGIHLFHRLETLVLYTYHTAPRVFRDYSGDMQTPSMRAFGSSLLARNPRLQQIHLGVFDLALAPKVLSPEELRRTRVCEVTCSLRRGNTAGEILVEDGIGFEFDRVSGFWDA</sequence>
<proteinExistence type="predicted"/>
<protein>
    <recommendedName>
        <fullName evidence="2">F-box domain-containing protein</fullName>
    </recommendedName>
</protein>
<feature type="domain" description="F-box" evidence="2">
    <location>
        <begin position="32"/>
        <end position="75"/>
    </location>
</feature>
<dbReference type="SUPFAM" id="SSF81383">
    <property type="entry name" value="F-box domain"/>
    <property type="match status" value="1"/>
</dbReference>